<sequence length="188" mass="21724">MMMAKKPRTKITLLKPSNLENKSEEDYRERTVEYENNRRINRNLFLEGEYIWAYEVKEKKWIPGKIMKAVGEYTYLVLASGRVRYMHGDHLKKRSRAGMENEIVQESKTPESTSYLPPALPLPEVRDQVHMPEMVGPRVEDEVRLRDGPSTGPPPEGSTEAQPVVRDVPSPSLRRSKRTVIPPNRLNL</sequence>
<gene>
    <name evidence="2" type="ORF">PPYR_00082</name>
</gene>
<dbReference type="InParanoid" id="A0A5N4B0J0"/>
<comment type="caution">
    <text evidence="2">The sequence shown here is derived from an EMBL/GenBank/DDBJ whole genome shotgun (WGS) entry which is preliminary data.</text>
</comment>
<keyword evidence="3" id="KW-1185">Reference proteome</keyword>
<proteinExistence type="predicted"/>
<evidence type="ECO:0000313" key="3">
    <source>
        <dbReference type="Proteomes" id="UP000327044"/>
    </source>
</evidence>
<reference evidence="2 3" key="1">
    <citation type="journal article" date="2018" name="Elife">
        <title>Firefly genomes illuminate parallel origins of bioluminescence in beetles.</title>
        <authorList>
            <person name="Fallon T.R."/>
            <person name="Lower S.E."/>
            <person name="Chang C.H."/>
            <person name="Bessho-Uehara M."/>
            <person name="Martin G.J."/>
            <person name="Bewick A.J."/>
            <person name="Behringer M."/>
            <person name="Debat H.J."/>
            <person name="Wong I."/>
            <person name="Day J.C."/>
            <person name="Suvorov A."/>
            <person name="Silva C.J."/>
            <person name="Stanger-Hall K.F."/>
            <person name="Hall D.W."/>
            <person name="Schmitz R.J."/>
            <person name="Nelson D.R."/>
            <person name="Lewis S.M."/>
            <person name="Shigenobu S."/>
            <person name="Bybee S.M."/>
            <person name="Larracuente A.M."/>
            <person name="Oba Y."/>
            <person name="Weng J.K."/>
        </authorList>
    </citation>
    <scope>NUCLEOTIDE SEQUENCE [LARGE SCALE GENOMIC DNA]</scope>
    <source>
        <strain evidence="2">1611_PpyrPB1</strain>
        <tissue evidence="2">Whole body</tissue>
    </source>
</reference>
<evidence type="ECO:0000256" key="1">
    <source>
        <dbReference type="SAM" id="MobiDB-lite"/>
    </source>
</evidence>
<feature type="compositionally biased region" description="Basic and acidic residues" evidence="1">
    <location>
        <begin position="138"/>
        <end position="147"/>
    </location>
</feature>
<organism evidence="2 3">
    <name type="scientific">Photinus pyralis</name>
    <name type="common">Common eastern firefly</name>
    <name type="synonym">Lampyris pyralis</name>
    <dbReference type="NCBI Taxonomy" id="7054"/>
    <lineage>
        <taxon>Eukaryota</taxon>
        <taxon>Metazoa</taxon>
        <taxon>Ecdysozoa</taxon>
        <taxon>Arthropoda</taxon>
        <taxon>Hexapoda</taxon>
        <taxon>Insecta</taxon>
        <taxon>Pterygota</taxon>
        <taxon>Neoptera</taxon>
        <taxon>Endopterygota</taxon>
        <taxon>Coleoptera</taxon>
        <taxon>Polyphaga</taxon>
        <taxon>Elateriformia</taxon>
        <taxon>Elateroidea</taxon>
        <taxon>Lampyridae</taxon>
        <taxon>Lampyrinae</taxon>
        <taxon>Photinus</taxon>
    </lineage>
</organism>
<feature type="compositionally biased region" description="Polar residues" evidence="1">
    <location>
        <begin position="106"/>
        <end position="115"/>
    </location>
</feature>
<accession>A0A5N4B0J0</accession>
<dbReference type="Proteomes" id="UP000327044">
    <property type="component" value="Unassembled WGS sequence"/>
</dbReference>
<feature type="region of interest" description="Disordered" evidence="1">
    <location>
        <begin position="106"/>
        <end position="188"/>
    </location>
</feature>
<name>A0A5N4B0J0_PHOPY</name>
<dbReference type="AlphaFoldDB" id="A0A5N4B0J0"/>
<evidence type="ECO:0000313" key="2">
    <source>
        <dbReference type="EMBL" id="KAB0803112.1"/>
    </source>
</evidence>
<protein>
    <submittedName>
        <fullName evidence="2">Uncharacterized protein</fullName>
    </submittedName>
</protein>
<dbReference type="EMBL" id="VVIM01000001">
    <property type="protein sequence ID" value="KAB0803112.1"/>
    <property type="molecule type" value="Genomic_DNA"/>
</dbReference>